<feature type="compositionally biased region" description="Basic residues" evidence="1">
    <location>
        <begin position="1"/>
        <end position="11"/>
    </location>
</feature>
<evidence type="ECO:0000313" key="2">
    <source>
        <dbReference type="EMBL" id="EPE31643.1"/>
    </source>
</evidence>
<dbReference type="KEGG" id="glz:GLAREA_12399"/>
<dbReference type="HOGENOM" id="CLU_1161231_0_0_1"/>
<dbReference type="RefSeq" id="XP_008081372.1">
    <property type="nucleotide sequence ID" value="XM_008083181.1"/>
</dbReference>
<proteinExistence type="predicted"/>
<protein>
    <submittedName>
        <fullName evidence="2">Uncharacterized protein</fullName>
    </submittedName>
</protein>
<feature type="compositionally biased region" description="Polar residues" evidence="1">
    <location>
        <begin position="20"/>
        <end position="30"/>
    </location>
</feature>
<organism evidence="2 3">
    <name type="scientific">Glarea lozoyensis (strain ATCC 20868 / MF5171)</name>
    <dbReference type="NCBI Taxonomy" id="1116229"/>
    <lineage>
        <taxon>Eukaryota</taxon>
        <taxon>Fungi</taxon>
        <taxon>Dikarya</taxon>
        <taxon>Ascomycota</taxon>
        <taxon>Pezizomycotina</taxon>
        <taxon>Leotiomycetes</taxon>
        <taxon>Helotiales</taxon>
        <taxon>Helotiaceae</taxon>
        <taxon>Glarea</taxon>
    </lineage>
</organism>
<dbReference type="GeneID" id="19471440"/>
<name>S3DZ82_GLAL2</name>
<feature type="region of interest" description="Disordered" evidence="1">
    <location>
        <begin position="1"/>
        <end position="30"/>
    </location>
</feature>
<reference evidence="2 3" key="1">
    <citation type="journal article" date="2013" name="BMC Genomics">
        <title>Genomics-driven discovery of the pneumocandin biosynthetic gene cluster in the fungus Glarea lozoyensis.</title>
        <authorList>
            <person name="Chen L."/>
            <person name="Yue Q."/>
            <person name="Zhang X."/>
            <person name="Xiang M."/>
            <person name="Wang C."/>
            <person name="Li S."/>
            <person name="Che Y."/>
            <person name="Ortiz-Lopez F.J."/>
            <person name="Bills G.F."/>
            <person name="Liu X."/>
            <person name="An Z."/>
        </authorList>
    </citation>
    <scope>NUCLEOTIDE SEQUENCE [LARGE SCALE GENOMIC DNA]</scope>
    <source>
        <strain evidence="3">ATCC 20868 / MF5171</strain>
    </source>
</reference>
<accession>S3DZ82</accession>
<sequence length="239" mass="27350">MPPIRTKKTSSKKTDLQKPKSASKTVPQKKQDTQFTAHLFKPEKGATISRMLTCSLLDLFFDDDFLNGGPRSTGFKYFRPQADESHIYHYTEDEDLHLWKLPKDLNIAFIRVTIITLLGSTRPQNRAVCAIALKVGVYDANNAIIEVPGGEKLNQCINVTFWATPGSNALRRCMYWENVVRFLRDAAVNGFSEEGDYAWERVGFKSKLMERVWVDWGIWDKSEKDWIKRWGCGGIGVRP</sequence>
<gene>
    <name evidence="2" type="ORF">GLAREA_12399</name>
</gene>
<keyword evidence="3" id="KW-1185">Reference proteome</keyword>
<dbReference type="EMBL" id="KE145361">
    <property type="protein sequence ID" value="EPE31643.1"/>
    <property type="molecule type" value="Genomic_DNA"/>
</dbReference>
<dbReference type="AlphaFoldDB" id="S3DZ82"/>
<evidence type="ECO:0000256" key="1">
    <source>
        <dbReference type="SAM" id="MobiDB-lite"/>
    </source>
</evidence>
<evidence type="ECO:0000313" key="3">
    <source>
        <dbReference type="Proteomes" id="UP000016922"/>
    </source>
</evidence>
<dbReference type="Proteomes" id="UP000016922">
    <property type="component" value="Unassembled WGS sequence"/>
</dbReference>